<comment type="caution">
    <text evidence="6">The sequence shown here is derived from an EMBL/GenBank/DDBJ whole genome shotgun (WGS) entry which is preliminary data.</text>
</comment>
<proteinExistence type="inferred from homology"/>
<evidence type="ECO:0000256" key="2">
    <source>
        <dbReference type="ARBA" id="ARBA00022723"/>
    </source>
</evidence>
<dbReference type="Pfam" id="PF04570">
    <property type="entry name" value="zf-FLZ"/>
    <property type="match status" value="1"/>
</dbReference>
<dbReference type="PANTHER" id="PTHR46443">
    <property type="entry name" value="FCS-LIKE ZINC FINGER 8"/>
    <property type="match status" value="1"/>
</dbReference>
<dbReference type="EMBL" id="JACGCM010002614">
    <property type="protein sequence ID" value="KAF6138153.1"/>
    <property type="molecule type" value="Genomic_DNA"/>
</dbReference>
<protein>
    <recommendedName>
        <fullName evidence="5">FLZ-type domain-containing protein</fullName>
    </recommendedName>
</protein>
<dbReference type="PANTHER" id="PTHR46443:SF3">
    <property type="entry name" value="PROTEIN MARD1"/>
    <property type="match status" value="1"/>
</dbReference>
<feature type="domain" description="FLZ-type" evidence="5">
    <location>
        <begin position="239"/>
        <end position="283"/>
    </location>
</feature>
<evidence type="ECO:0000313" key="7">
    <source>
        <dbReference type="Proteomes" id="UP000541444"/>
    </source>
</evidence>
<gene>
    <name evidence="6" type="ORF">GIB67_033567</name>
</gene>
<sequence>MAGNAYLSSPTGEQKRPSSSFFSSPKFFRSFSVKVSSEAESSMSPTSILDSKPFFNLGSPFWSDRNSSTRLSQEACLDSKHHPWEEKLVGLGSIVDALNGEETNQEVSEPDNSRKVLFGSYLKIQIPTIPPYLPSPTESPKSPADFGIKTRISQLGSSSFRSVSSGIELPVPPRVFTGCLSKREMELSEDYTCVVTHGPNPITTHIYGDCIVGNCRGVFASIGDNIFSSNHPVGYPSGRFLSLCYNCKKNLEQGKDIYMYRGEKAFCSDECRNKEILFDAGMA</sequence>
<dbReference type="InterPro" id="IPR044593">
    <property type="entry name" value="FLZ8/MARD1"/>
</dbReference>
<accession>A0A7J7L6E3</accession>
<evidence type="ECO:0000313" key="6">
    <source>
        <dbReference type="EMBL" id="KAF6138153.1"/>
    </source>
</evidence>
<reference evidence="6 7" key="1">
    <citation type="journal article" date="2020" name="IScience">
        <title>Genome Sequencing of the Endangered Kingdonia uniflora (Circaeasteraceae, Ranunculales) Reveals Potential Mechanisms of Evolutionary Specialization.</title>
        <authorList>
            <person name="Sun Y."/>
            <person name="Deng T."/>
            <person name="Zhang A."/>
            <person name="Moore M.J."/>
            <person name="Landis J.B."/>
            <person name="Lin N."/>
            <person name="Zhang H."/>
            <person name="Zhang X."/>
            <person name="Huang J."/>
            <person name="Zhang X."/>
            <person name="Sun H."/>
            <person name="Wang H."/>
        </authorList>
    </citation>
    <scope>NUCLEOTIDE SEQUENCE [LARGE SCALE GENOMIC DNA]</scope>
    <source>
        <strain evidence="6">TB1705</strain>
        <tissue evidence="6">Leaf</tissue>
    </source>
</reference>
<name>A0A7J7L6E3_9MAGN</name>
<dbReference type="Proteomes" id="UP000541444">
    <property type="component" value="Unassembled WGS sequence"/>
</dbReference>
<comment type="similarity">
    <text evidence="1">Belongs to the FLZ family.</text>
</comment>
<evidence type="ECO:0000256" key="3">
    <source>
        <dbReference type="PROSITE-ProRule" id="PRU01131"/>
    </source>
</evidence>
<feature type="zinc finger region" description="FLZ-type" evidence="3">
    <location>
        <begin position="239"/>
        <end position="283"/>
    </location>
</feature>
<dbReference type="AlphaFoldDB" id="A0A7J7L6E3"/>
<organism evidence="6 7">
    <name type="scientific">Kingdonia uniflora</name>
    <dbReference type="NCBI Taxonomy" id="39325"/>
    <lineage>
        <taxon>Eukaryota</taxon>
        <taxon>Viridiplantae</taxon>
        <taxon>Streptophyta</taxon>
        <taxon>Embryophyta</taxon>
        <taxon>Tracheophyta</taxon>
        <taxon>Spermatophyta</taxon>
        <taxon>Magnoliopsida</taxon>
        <taxon>Ranunculales</taxon>
        <taxon>Circaeasteraceae</taxon>
        <taxon>Kingdonia</taxon>
    </lineage>
</organism>
<evidence type="ECO:0000256" key="1">
    <source>
        <dbReference type="ARBA" id="ARBA00009374"/>
    </source>
</evidence>
<feature type="region of interest" description="Disordered" evidence="4">
    <location>
        <begin position="1"/>
        <end position="24"/>
    </location>
</feature>
<feature type="compositionally biased region" description="Polar residues" evidence="4">
    <location>
        <begin position="1"/>
        <end position="12"/>
    </location>
</feature>
<dbReference type="InterPro" id="IPR007650">
    <property type="entry name" value="Zf-FLZ_dom"/>
</dbReference>
<keyword evidence="2" id="KW-0479">Metal-binding</keyword>
<dbReference type="PROSITE" id="PS51795">
    <property type="entry name" value="ZF_FLZ"/>
    <property type="match status" value="1"/>
</dbReference>
<dbReference type="GO" id="GO:0046872">
    <property type="term" value="F:metal ion binding"/>
    <property type="evidence" value="ECO:0007669"/>
    <property type="project" value="UniProtKB-KW"/>
</dbReference>
<keyword evidence="7" id="KW-1185">Reference proteome</keyword>
<evidence type="ECO:0000259" key="5">
    <source>
        <dbReference type="PROSITE" id="PS51795"/>
    </source>
</evidence>
<evidence type="ECO:0000256" key="4">
    <source>
        <dbReference type="SAM" id="MobiDB-lite"/>
    </source>
</evidence>
<dbReference type="OrthoDB" id="1902692at2759"/>